<dbReference type="SUPFAM" id="SSF53067">
    <property type="entry name" value="Actin-like ATPase domain"/>
    <property type="match status" value="1"/>
</dbReference>
<dbReference type="Gene3D" id="3.30.420.40">
    <property type="match status" value="2"/>
</dbReference>
<evidence type="ECO:0000313" key="3">
    <source>
        <dbReference type="Proteomes" id="UP000199645"/>
    </source>
</evidence>
<name>A0A1I2DWI8_9ACTN</name>
<evidence type="ECO:0000256" key="1">
    <source>
        <dbReference type="SAM" id="MobiDB-lite"/>
    </source>
</evidence>
<dbReference type="RefSeq" id="WP_093612560.1">
    <property type="nucleotide sequence ID" value="NZ_BOMT01000034.1"/>
</dbReference>
<sequence>MSYVLGIDIGVGTVKAAVCRRATDPGGPAWGPAQPISLGARSPVVASALRMTADGAVVPAEAGQFPADAVGGYLHRIGDPLPMYFGGGYFPAHGLTAAMARWVVDRVWEIMGEPPARVAVAHPSGWGAGRLGLLQAGLAEADLMGCVLVTRARAVVECHQAAGRAPAAGGLLGVYRLGGSTAEISLVAPQQPGRMELLASAELSDVGGFEVDGLSPADARALLRPTIDLAAALVRSRGYGTEDLSAVLIAGVDGAVCTYVSDLLTGVFPAPVVRDPQPRMTVAIGAALAGRPPVPPHDPAVAGPTDAFAVLPAVSPPQIAPPRPPMNRVAVRADAR</sequence>
<feature type="region of interest" description="Disordered" evidence="1">
    <location>
        <begin position="314"/>
        <end position="336"/>
    </location>
</feature>
<proteinExistence type="predicted"/>
<evidence type="ECO:0000313" key="2">
    <source>
        <dbReference type="EMBL" id="SFE84985.1"/>
    </source>
</evidence>
<dbReference type="STRING" id="35752.SAMN05421541_10429"/>
<dbReference type="OrthoDB" id="9766019at2"/>
<feature type="compositionally biased region" description="Pro residues" evidence="1">
    <location>
        <begin position="314"/>
        <end position="325"/>
    </location>
</feature>
<organism evidence="2 3">
    <name type="scientific">Actinoplanes philippinensis</name>
    <dbReference type="NCBI Taxonomy" id="35752"/>
    <lineage>
        <taxon>Bacteria</taxon>
        <taxon>Bacillati</taxon>
        <taxon>Actinomycetota</taxon>
        <taxon>Actinomycetes</taxon>
        <taxon>Micromonosporales</taxon>
        <taxon>Micromonosporaceae</taxon>
        <taxon>Actinoplanes</taxon>
    </lineage>
</organism>
<keyword evidence="3" id="KW-1185">Reference proteome</keyword>
<accession>A0A1I2DWI8</accession>
<evidence type="ECO:0008006" key="4">
    <source>
        <dbReference type="Google" id="ProtNLM"/>
    </source>
</evidence>
<reference evidence="2 3" key="1">
    <citation type="submission" date="2016-10" db="EMBL/GenBank/DDBJ databases">
        <authorList>
            <person name="de Groot N.N."/>
        </authorList>
    </citation>
    <scope>NUCLEOTIDE SEQUENCE [LARGE SCALE GENOMIC DNA]</scope>
    <source>
        <strain evidence="2 3">DSM 43019</strain>
    </source>
</reference>
<dbReference type="AlphaFoldDB" id="A0A1I2DWI8"/>
<gene>
    <name evidence="2" type="ORF">SAMN05421541_10429</name>
</gene>
<dbReference type="Proteomes" id="UP000199645">
    <property type="component" value="Unassembled WGS sequence"/>
</dbReference>
<protein>
    <recommendedName>
        <fullName evidence="4">Hsp70 protein</fullName>
    </recommendedName>
</protein>
<dbReference type="InterPro" id="IPR043129">
    <property type="entry name" value="ATPase_NBD"/>
</dbReference>
<dbReference type="EMBL" id="FONV01000004">
    <property type="protein sequence ID" value="SFE84985.1"/>
    <property type="molecule type" value="Genomic_DNA"/>
</dbReference>